<feature type="region of interest" description="Disordered" evidence="2">
    <location>
        <begin position="340"/>
        <end position="359"/>
    </location>
</feature>
<dbReference type="GeneID" id="28938638"/>
<comment type="caution">
    <text evidence="3">The sequence shown here is derived from an EMBL/GenBank/DDBJ whole genome shotgun (WGS) entry which is preliminary data.</text>
</comment>
<gene>
    <name evidence="3" type="ORF">T551_00116</name>
</gene>
<proteinExistence type="predicted"/>
<keyword evidence="1" id="KW-0175">Coiled coil</keyword>
<organism evidence="3 4">
    <name type="scientific">Pneumocystis jirovecii (strain RU7)</name>
    <name type="common">Human pneumocystis pneumonia agent</name>
    <dbReference type="NCBI Taxonomy" id="1408657"/>
    <lineage>
        <taxon>Eukaryota</taxon>
        <taxon>Fungi</taxon>
        <taxon>Dikarya</taxon>
        <taxon>Ascomycota</taxon>
        <taxon>Taphrinomycotina</taxon>
        <taxon>Pneumocystomycetes</taxon>
        <taxon>Pneumocystaceae</taxon>
        <taxon>Pneumocystis</taxon>
    </lineage>
</organism>
<dbReference type="AlphaFoldDB" id="A0A0W4ZW75"/>
<feature type="coiled-coil region" evidence="1">
    <location>
        <begin position="597"/>
        <end position="624"/>
    </location>
</feature>
<dbReference type="InterPro" id="IPR021750">
    <property type="entry name" value="Sid4-like"/>
</dbReference>
<name>A0A0W4ZW75_PNEJ7</name>
<keyword evidence="4" id="KW-1185">Reference proteome</keyword>
<feature type="coiled-coil region" evidence="1">
    <location>
        <begin position="396"/>
        <end position="444"/>
    </location>
</feature>
<evidence type="ECO:0000256" key="2">
    <source>
        <dbReference type="SAM" id="MobiDB-lite"/>
    </source>
</evidence>
<dbReference type="RefSeq" id="XP_018231323.1">
    <property type="nucleotide sequence ID" value="XM_018372383.1"/>
</dbReference>
<evidence type="ECO:0000256" key="1">
    <source>
        <dbReference type="SAM" id="Coils"/>
    </source>
</evidence>
<dbReference type="VEuPathDB" id="FungiDB:T551_00116"/>
<dbReference type="eggNOG" id="ENOG502SVAG">
    <property type="taxonomic scope" value="Eukaryota"/>
</dbReference>
<reference evidence="4" key="1">
    <citation type="journal article" date="2016" name="Nat. Commun.">
        <title>Genome analysis of three Pneumocystis species reveals adaptation mechanisms to life exclusively in mammalian hosts.</title>
        <authorList>
            <person name="Ma L."/>
            <person name="Chen Z."/>
            <person name="Huang D.W."/>
            <person name="Kutty G."/>
            <person name="Ishihara M."/>
            <person name="Wang H."/>
            <person name="Abouelleil A."/>
            <person name="Bishop L."/>
            <person name="Davey E."/>
            <person name="Deng R."/>
            <person name="Deng X."/>
            <person name="Fan L."/>
            <person name="Fantoni G."/>
            <person name="Fitzgerald M."/>
            <person name="Gogineni E."/>
            <person name="Goldberg J.M."/>
            <person name="Handley G."/>
            <person name="Hu X."/>
            <person name="Huber C."/>
            <person name="Jiao X."/>
            <person name="Jones K."/>
            <person name="Levin J.Z."/>
            <person name="Liu Y."/>
            <person name="Macdonald P."/>
            <person name="Melnikov A."/>
            <person name="Raley C."/>
            <person name="Sassi M."/>
            <person name="Sherman B.T."/>
            <person name="Song X."/>
            <person name="Sykes S."/>
            <person name="Tran B."/>
            <person name="Walsh L."/>
            <person name="Xia Y."/>
            <person name="Yang J."/>
            <person name="Young S."/>
            <person name="Zeng Q."/>
            <person name="Zheng X."/>
            <person name="Stephens R."/>
            <person name="Nusbaum C."/>
            <person name="Birren B.W."/>
            <person name="Azadi P."/>
            <person name="Lempicki R.A."/>
            <person name="Cuomo C.A."/>
            <person name="Kovacs J.A."/>
        </authorList>
    </citation>
    <scope>NUCLEOTIDE SEQUENCE [LARGE SCALE GENOMIC DNA]</scope>
    <source>
        <strain evidence="4">RU7</strain>
    </source>
</reference>
<dbReference type="EMBL" id="LFWA01000001">
    <property type="protein sequence ID" value="KTW32631.1"/>
    <property type="molecule type" value="Genomic_DNA"/>
</dbReference>
<evidence type="ECO:0000313" key="3">
    <source>
        <dbReference type="EMBL" id="KTW32631.1"/>
    </source>
</evidence>
<dbReference type="OrthoDB" id="5376259at2759"/>
<evidence type="ECO:0000313" key="4">
    <source>
        <dbReference type="Proteomes" id="UP000053447"/>
    </source>
</evidence>
<accession>A0A0W4ZW75</accession>
<dbReference type="Proteomes" id="UP000053447">
    <property type="component" value="Unassembled WGS sequence"/>
</dbReference>
<dbReference type="STRING" id="1408657.A0A0W4ZW75"/>
<dbReference type="Pfam" id="PF11778">
    <property type="entry name" value="SID"/>
    <property type="match status" value="1"/>
</dbReference>
<protein>
    <submittedName>
        <fullName evidence="3">Uncharacterized protein</fullName>
    </submittedName>
</protein>
<sequence>MEKEYSYLDDTLSTKYRWIQDSRDSINHPSMEEISVQDYVFLDYQHNSPKMKKIHQLAKLLDDTQVSTKTIKKETALKTTHTFLTPESDRKLEKTHFSPHVQRSASFSNGQLKTVPSFDKHMDSYLYEKKLSSPKSLNRVPVSKVQNDQSFLEPSLLNQESSGVSNSTDPSSSSVLFSKKDYQEVSSQSLPKKSPNQSETSSSFSWSSETVKEYLGEILKQIYPDKKENIKPQHKSNHYKQFSNPNINTIHENTALLGNIVDEKSYISKKSESILDLMKEKLFLDTPAPNLYIDVENNSTLKVKDQSELFSNEKTPVSSNLIGRDNSHILNSFVDTHNHPSNKSVSYKDLPSDTSNKSHIDEKKYTEAEFKRVNLDNTDTNQKNQNIEIQCTYEDHNKHKEDIIDIQNSLKQLISEYDRRGHMLDKLIHEFSVLKSENRNQNNENALKISFDETKKHAIFVEKDLDAARLEIADLKTICHDLIEVLKIKPQSIQKYYPSTPKIGNDESLKEKMTRWKTYLSPQFSPVQSTKHFSFPQNMNVYDKKEPLHDLNIPVNTQSPQQSVPSVLDKQKEMTPQEFSTKQIYEGNNQISSHEEIYNLKIQLEKAKQEIERLKSNIPDASHEHHTKPITPQDMPDAHKSLSKAEKIYYRLQLHKIDKLCSNETSNLLKNILVQLNIPFDLLPETITSIRYQLQQGLRLREFAEEVHLSLYEGEPMDPKLASKKCLGDMITKVDQLARSSRRRRIRRSII</sequence>